<dbReference type="InterPro" id="IPR000073">
    <property type="entry name" value="AB_hydrolase_1"/>
</dbReference>
<comment type="similarity">
    <text evidence="3">Belongs to the AB hydrolase superfamily. MenH family.</text>
</comment>
<sequence length="273" mass="30595">MILRINDMKYYVERAGEGQALLLLHGFTGSTETWSPFVEAWSRHYQVLAVDLPGHGRTDAPADLKYYRMERVVHDLLSILDQLGIGAFHLLGYSMGGRVALHLALAAPERVRALILESASPGIADAQEREARRQQDERLAQQIEQKGIQWFAAYWEDLPLFASQKSLPSAARQRLREQRLAQRPQGLAGSLRGMGAGVQAPLHARLRELQMPVLLLTGELDEKYGDLAQWMVGQLPRGVWHPIREAGHAVHLEQPARFQAEVLAFLGQQHPIG</sequence>
<dbReference type="EMBL" id="LZRT01000094">
    <property type="protein sequence ID" value="OUM86142.1"/>
    <property type="molecule type" value="Genomic_DNA"/>
</dbReference>
<dbReference type="PRINTS" id="PR00412">
    <property type="entry name" value="EPOXHYDRLASE"/>
</dbReference>
<comment type="pathway">
    <text evidence="3">Quinol/quinone metabolism; menaquinone biosynthesis.</text>
</comment>
<evidence type="ECO:0000313" key="5">
    <source>
        <dbReference type="EMBL" id="OUM86142.1"/>
    </source>
</evidence>
<evidence type="ECO:0000256" key="3">
    <source>
        <dbReference type="HAMAP-Rule" id="MF_01660"/>
    </source>
</evidence>
<dbReference type="InterPro" id="IPR022485">
    <property type="entry name" value="SHCHC_synthase_MenH"/>
</dbReference>
<dbReference type="InterPro" id="IPR000639">
    <property type="entry name" value="Epox_hydrolase-like"/>
</dbReference>
<dbReference type="PRINTS" id="PR00111">
    <property type="entry name" value="ABHYDROLASE"/>
</dbReference>
<dbReference type="EC" id="4.2.99.20" evidence="3"/>
<dbReference type="Gene3D" id="3.40.50.1820">
    <property type="entry name" value="alpha/beta hydrolase"/>
    <property type="match status" value="1"/>
</dbReference>
<keyword evidence="2 3" id="KW-0456">Lyase</keyword>
<comment type="catalytic activity">
    <reaction evidence="3">
        <text>5-enolpyruvoyl-6-hydroxy-2-succinyl-cyclohex-3-ene-1-carboxylate = (1R,6R)-6-hydroxy-2-succinyl-cyclohexa-2,4-diene-1-carboxylate + pyruvate</text>
        <dbReference type="Rhea" id="RHEA:25597"/>
        <dbReference type="ChEBI" id="CHEBI:15361"/>
        <dbReference type="ChEBI" id="CHEBI:58689"/>
        <dbReference type="ChEBI" id="CHEBI:58818"/>
        <dbReference type="EC" id="4.2.99.20"/>
    </reaction>
</comment>
<dbReference type="UniPathway" id="UPA01057">
    <property type="reaction ID" value="UER00900"/>
</dbReference>
<comment type="pathway">
    <text evidence="3">Quinol/quinone metabolism; 1,4-dihydroxy-2-naphthoate biosynthesis; 1,4-dihydroxy-2-naphthoate from chorismate: step 3/7.</text>
</comment>
<dbReference type="PANTHER" id="PTHR42916">
    <property type="entry name" value="2-SUCCINYL-5-ENOLPYRUVYL-6-HYDROXY-3-CYCLOHEXENE-1-CARBOXYLATE SYNTHASE"/>
    <property type="match status" value="1"/>
</dbReference>
<accession>A0A1Y3PFM8</accession>
<evidence type="ECO:0000256" key="2">
    <source>
        <dbReference type="ARBA" id="ARBA00023239"/>
    </source>
</evidence>
<gene>
    <name evidence="3" type="primary">menH</name>
    <name evidence="5" type="ORF">BAA01_02100</name>
</gene>
<evidence type="ECO:0000259" key="4">
    <source>
        <dbReference type="Pfam" id="PF00561"/>
    </source>
</evidence>
<comment type="caution">
    <text evidence="5">The sequence shown here is derived from an EMBL/GenBank/DDBJ whole genome shotgun (WGS) entry which is preliminary data.</text>
</comment>
<dbReference type="PANTHER" id="PTHR42916:SF1">
    <property type="entry name" value="PROTEIN PHYLLO, CHLOROPLASTIC"/>
    <property type="match status" value="1"/>
</dbReference>
<dbReference type="InterPro" id="IPR029058">
    <property type="entry name" value="AB_hydrolase_fold"/>
</dbReference>
<feature type="domain" description="AB hydrolase-1" evidence="4">
    <location>
        <begin position="20"/>
        <end position="254"/>
    </location>
</feature>
<dbReference type="GO" id="GO:0070205">
    <property type="term" value="F:2-succinyl-6-hydroxy-2,4-cyclohexadiene-1-carboxylate synthase activity"/>
    <property type="evidence" value="ECO:0007669"/>
    <property type="project" value="UniProtKB-UniRule"/>
</dbReference>
<dbReference type="Proteomes" id="UP000196475">
    <property type="component" value="Unassembled WGS sequence"/>
</dbReference>
<dbReference type="GO" id="GO:0009234">
    <property type="term" value="P:menaquinone biosynthetic process"/>
    <property type="evidence" value="ECO:0007669"/>
    <property type="project" value="UniProtKB-UniRule"/>
</dbReference>
<evidence type="ECO:0000313" key="6">
    <source>
        <dbReference type="Proteomes" id="UP000196475"/>
    </source>
</evidence>
<dbReference type="SUPFAM" id="SSF53474">
    <property type="entry name" value="alpha/beta-Hydrolases"/>
    <property type="match status" value="1"/>
</dbReference>
<name>A0A1Y3PFM8_9BACI</name>
<dbReference type="UniPathway" id="UPA00079"/>
<dbReference type="Pfam" id="PF00561">
    <property type="entry name" value="Abhydrolase_1"/>
    <property type="match status" value="1"/>
</dbReference>
<comment type="subunit">
    <text evidence="3">Monomer.</text>
</comment>
<keyword evidence="1 3" id="KW-0474">Menaquinone biosynthesis</keyword>
<protein>
    <recommendedName>
        <fullName evidence="3">Putative 2-succinyl-6-hydroxy-2,4-cyclohexadiene-1-carboxylate synthase</fullName>
        <shortName evidence="3">SHCHC synthase</shortName>
        <ecNumber evidence="3">4.2.99.20</ecNumber>
    </recommendedName>
</protein>
<comment type="function">
    <text evidence="3">Catalyzes a proton abstraction reaction that results in 2,5-elimination of pyruvate from 2-succinyl-5-enolpyruvyl-6-hydroxy-3-cyclohexene-1-carboxylate (SEPHCHC) and the formation of 2-succinyl-6-hydroxy-2,4-cyclohexadiene-1-carboxylate (SHCHC).</text>
</comment>
<dbReference type="AlphaFoldDB" id="A0A1Y3PFM8"/>
<organism evidence="5 6">
    <name type="scientific">Bacillus thermozeamaize</name>
    <dbReference type="NCBI Taxonomy" id="230954"/>
    <lineage>
        <taxon>Bacteria</taxon>
        <taxon>Bacillati</taxon>
        <taxon>Bacillota</taxon>
        <taxon>Bacilli</taxon>
        <taxon>Bacillales</taxon>
        <taxon>Bacillaceae</taxon>
        <taxon>Bacillus</taxon>
    </lineage>
</organism>
<evidence type="ECO:0000256" key="1">
    <source>
        <dbReference type="ARBA" id="ARBA00022428"/>
    </source>
</evidence>
<dbReference type="HAMAP" id="MF_01660">
    <property type="entry name" value="MenH"/>
    <property type="match status" value="1"/>
</dbReference>
<reference evidence="6" key="1">
    <citation type="submission" date="2016-06" db="EMBL/GenBank/DDBJ databases">
        <authorList>
            <person name="Nascimento L."/>
            <person name="Pereira R.V."/>
            <person name="Martins L.F."/>
            <person name="Quaggio R.B."/>
            <person name="Silva A.M."/>
            <person name="Setubal J.C."/>
        </authorList>
    </citation>
    <scope>NUCLEOTIDE SEQUENCE [LARGE SCALE GENOMIC DNA]</scope>
</reference>
<proteinExistence type="inferred from homology"/>
<dbReference type="NCBIfam" id="TIGR03695">
    <property type="entry name" value="menH_SHCHC"/>
    <property type="match status" value="1"/>
</dbReference>